<gene>
    <name evidence="1" type="ORF">SLEP1_g5103</name>
</gene>
<name>A0AAV5I0G1_9ROSI</name>
<reference evidence="1 2" key="1">
    <citation type="journal article" date="2021" name="Commun. Biol.">
        <title>The genome of Shorea leprosula (Dipterocarpaceae) highlights the ecological relevance of drought in aseasonal tropical rainforests.</title>
        <authorList>
            <person name="Ng K.K.S."/>
            <person name="Kobayashi M.J."/>
            <person name="Fawcett J.A."/>
            <person name="Hatakeyama M."/>
            <person name="Paape T."/>
            <person name="Ng C.H."/>
            <person name="Ang C.C."/>
            <person name="Tnah L.H."/>
            <person name="Lee C.T."/>
            <person name="Nishiyama T."/>
            <person name="Sese J."/>
            <person name="O'Brien M.J."/>
            <person name="Copetti D."/>
            <person name="Mohd Noor M.I."/>
            <person name="Ong R.C."/>
            <person name="Putra M."/>
            <person name="Sireger I.Z."/>
            <person name="Indrioko S."/>
            <person name="Kosugi Y."/>
            <person name="Izuno A."/>
            <person name="Isagi Y."/>
            <person name="Lee S.L."/>
            <person name="Shimizu K.K."/>
        </authorList>
    </citation>
    <scope>NUCLEOTIDE SEQUENCE [LARGE SCALE GENOMIC DNA]</scope>
    <source>
        <strain evidence="1">214</strain>
    </source>
</reference>
<dbReference type="EMBL" id="BPVZ01000005">
    <property type="protein sequence ID" value="GKU91199.1"/>
    <property type="molecule type" value="Genomic_DNA"/>
</dbReference>
<comment type="caution">
    <text evidence="1">The sequence shown here is derived from an EMBL/GenBank/DDBJ whole genome shotgun (WGS) entry which is preliminary data.</text>
</comment>
<protein>
    <submittedName>
        <fullName evidence="1">Uncharacterized protein</fullName>
    </submittedName>
</protein>
<proteinExistence type="predicted"/>
<accession>A0AAV5I0G1</accession>
<evidence type="ECO:0000313" key="2">
    <source>
        <dbReference type="Proteomes" id="UP001054252"/>
    </source>
</evidence>
<dbReference type="AlphaFoldDB" id="A0AAV5I0G1"/>
<evidence type="ECO:0000313" key="1">
    <source>
        <dbReference type="EMBL" id="GKU91199.1"/>
    </source>
</evidence>
<dbReference type="Proteomes" id="UP001054252">
    <property type="component" value="Unassembled WGS sequence"/>
</dbReference>
<sequence>MAVAFGNLSVFGPNTSASLSPHSASPWEKIPLLLVRVDLKYLKIPISQPALDYQILTAPRNPKFCSFSSFIYWDFLVDFWQYEG</sequence>
<organism evidence="1 2">
    <name type="scientific">Rubroshorea leprosula</name>
    <dbReference type="NCBI Taxonomy" id="152421"/>
    <lineage>
        <taxon>Eukaryota</taxon>
        <taxon>Viridiplantae</taxon>
        <taxon>Streptophyta</taxon>
        <taxon>Embryophyta</taxon>
        <taxon>Tracheophyta</taxon>
        <taxon>Spermatophyta</taxon>
        <taxon>Magnoliopsida</taxon>
        <taxon>eudicotyledons</taxon>
        <taxon>Gunneridae</taxon>
        <taxon>Pentapetalae</taxon>
        <taxon>rosids</taxon>
        <taxon>malvids</taxon>
        <taxon>Malvales</taxon>
        <taxon>Dipterocarpaceae</taxon>
        <taxon>Rubroshorea</taxon>
    </lineage>
</organism>
<keyword evidence="2" id="KW-1185">Reference proteome</keyword>